<proteinExistence type="predicted"/>
<name>A0ABQ7B4F4_BRACR</name>
<accession>A0ABQ7B4F4</accession>
<protein>
    <submittedName>
        <fullName evidence="1">Uncharacterized protein</fullName>
    </submittedName>
</protein>
<reference evidence="1 2" key="1">
    <citation type="journal article" date="2020" name="BMC Genomics">
        <title>Intraspecific diversification of the crop wild relative Brassica cretica Lam. using demographic model selection.</title>
        <authorList>
            <person name="Kioukis A."/>
            <person name="Michalopoulou V.A."/>
            <person name="Briers L."/>
            <person name="Pirintsos S."/>
            <person name="Studholme D.J."/>
            <person name="Pavlidis P."/>
            <person name="Sarris P.F."/>
        </authorList>
    </citation>
    <scope>NUCLEOTIDE SEQUENCE [LARGE SCALE GENOMIC DNA]</scope>
    <source>
        <strain evidence="2">cv. PFS-1207/04</strain>
    </source>
</reference>
<comment type="caution">
    <text evidence="1">The sequence shown here is derived from an EMBL/GenBank/DDBJ whole genome shotgun (WGS) entry which is preliminary data.</text>
</comment>
<keyword evidence="2" id="KW-1185">Reference proteome</keyword>
<evidence type="ECO:0000313" key="2">
    <source>
        <dbReference type="Proteomes" id="UP000266723"/>
    </source>
</evidence>
<evidence type="ECO:0000313" key="1">
    <source>
        <dbReference type="EMBL" id="KAF3521093.1"/>
    </source>
</evidence>
<dbReference type="Proteomes" id="UP000266723">
    <property type="component" value="Unassembled WGS sequence"/>
</dbReference>
<sequence>MSSAATRLITSTYKLDRKGLAGKLFIRTLTPRRTTKGLIPSTRIVPRQRTRIRLAMDELEDDNRTANKPRSINTWRQSMHTARSLHSDRARAKLGRYVATKHAYRSVAT</sequence>
<gene>
    <name evidence="1" type="ORF">DY000_02060103</name>
</gene>
<dbReference type="EMBL" id="QGKV02001556">
    <property type="protein sequence ID" value="KAF3521093.1"/>
    <property type="molecule type" value="Genomic_DNA"/>
</dbReference>
<organism evidence="1 2">
    <name type="scientific">Brassica cretica</name>
    <name type="common">Mustard</name>
    <dbReference type="NCBI Taxonomy" id="69181"/>
    <lineage>
        <taxon>Eukaryota</taxon>
        <taxon>Viridiplantae</taxon>
        <taxon>Streptophyta</taxon>
        <taxon>Embryophyta</taxon>
        <taxon>Tracheophyta</taxon>
        <taxon>Spermatophyta</taxon>
        <taxon>Magnoliopsida</taxon>
        <taxon>eudicotyledons</taxon>
        <taxon>Gunneridae</taxon>
        <taxon>Pentapetalae</taxon>
        <taxon>rosids</taxon>
        <taxon>malvids</taxon>
        <taxon>Brassicales</taxon>
        <taxon>Brassicaceae</taxon>
        <taxon>Brassiceae</taxon>
        <taxon>Brassica</taxon>
    </lineage>
</organism>